<name>A0A1T4PT16_9ACTN</name>
<keyword evidence="3" id="KW-1185">Reference proteome</keyword>
<dbReference type="RefSeq" id="WP_078761289.1">
    <property type="nucleotide sequence ID" value="NZ_FUWS01000004.1"/>
</dbReference>
<dbReference type="InterPro" id="IPR037523">
    <property type="entry name" value="VOC_core"/>
</dbReference>
<reference evidence="2 3" key="1">
    <citation type="submission" date="2017-02" db="EMBL/GenBank/DDBJ databases">
        <authorList>
            <person name="Peterson S.W."/>
        </authorList>
    </citation>
    <scope>NUCLEOTIDE SEQUENCE [LARGE SCALE GENOMIC DNA]</scope>
    <source>
        <strain evidence="2 3">DSM 45154</strain>
    </source>
</reference>
<dbReference type="STRING" id="1122192.SAMN02745673_01971"/>
<proteinExistence type="predicted"/>
<dbReference type="Proteomes" id="UP000190637">
    <property type="component" value="Unassembled WGS sequence"/>
</dbReference>
<accession>A0A1T4PT16</accession>
<dbReference type="PROSITE" id="PS51819">
    <property type="entry name" value="VOC"/>
    <property type="match status" value="1"/>
</dbReference>
<protein>
    <submittedName>
        <fullName evidence="2">Glyoxalase-like domain-containing protein</fullName>
    </submittedName>
</protein>
<dbReference type="PANTHER" id="PTHR40265:SF1">
    <property type="entry name" value="GLYOXALASE-LIKE DOMAIN-CONTAINING PROTEIN"/>
    <property type="match status" value="1"/>
</dbReference>
<gene>
    <name evidence="2" type="ORF">SAMN02745673_01971</name>
</gene>
<dbReference type="InterPro" id="IPR029068">
    <property type="entry name" value="Glyas_Bleomycin-R_OHBP_Dase"/>
</dbReference>
<dbReference type="AlphaFoldDB" id="A0A1T4PT16"/>
<dbReference type="EMBL" id="FUWS01000004">
    <property type="protein sequence ID" value="SJZ94426.1"/>
    <property type="molecule type" value="Genomic_DNA"/>
</dbReference>
<organism evidence="2 3">
    <name type="scientific">Marinactinospora thermotolerans DSM 45154</name>
    <dbReference type="NCBI Taxonomy" id="1122192"/>
    <lineage>
        <taxon>Bacteria</taxon>
        <taxon>Bacillati</taxon>
        <taxon>Actinomycetota</taxon>
        <taxon>Actinomycetes</taxon>
        <taxon>Streptosporangiales</taxon>
        <taxon>Nocardiopsidaceae</taxon>
        <taxon>Marinactinospora</taxon>
    </lineage>
</organism>
<dbReference type="Gene3D" id="3.10.180.10">
    <property type="entry name" value="2,3-Dihydroxybiphenyl 1,2-Dioxygenase, domain 1"/>
    <property type="match status" value="1"/>
</dbReference>
<dbReference type="PANTHER" id="PTHR40265">
    <property type="entry name" value="BLL2707 PROTEIN"/>
    <property type="match status" value="1"/>
</dbReference>
<dbReference type="OrthoDB" id="3227561at2"/>
<dbReference type="SUPFAM" id="SSF54593">
    <property type="entry name" value="Glyoxalase/Bleomycin resistance protein/Dihydroxybiphenyl dioxygenase"/>
    <property type="match status" value="1"/>
</dbReference>
<feature type="domain" description="VOC" evidence="1">
    <location>
        <begin position="8"/>
        <end position="148"/>
    </location>
</feature>
<dbReference type="CDD" id="cd06587">
    <property type="entry name" value="VOC"/>
    <property type="match status" value="1"/>
</dbReference>
<sequence>MHSTAAPVLDHLVYATPDLPATVAQFTRATGVVPAEGGAHPGWGTRNHLVALDDGAYLEIVGPDPRQPDPEHARPFRVDRLTAPAVVTWAVRTTDIDAAVRRAEEHGYAPGPVLPMSRTTPDGRLLEWRLTSPEAAHPSGLVPFLIDWGTTPHPVTLGLPRVGLAGVELRAPDPAEVAPLLAALDLAVRPVVGETGISVTLDTLNGPVVLS</sequence>
<dbReference type="InterPro" id="IPR025870">
    <property type="entry name" value="Glyoxalase-like_dom"/>
</dbReference>
<dbReference type="Pfam" id="PF13468">
    <property type="entry name" value="Glyoxalase_3"/>
    <property type="match status" value="1"/>
</dbReference>
<evidence type="ECO:0000313" key="2">
    <source>
        <dbReference type="EMBL" id="SJZ94426.1"/>
    </source>
</evidence>
<evidence type="ECO:0000259" key="1">
    <source>
        <dbReference type="PROSITE" id="PS51819"/>
    </source>
</evidence>
<evidence type="ECO:0000313" key="3">
    <source>
        <dbReference type="Proteomes" id="UP000190637"/>
    </source>
</evidence>